<feature type="transmembrane region" description="Helical" evidence="1">
    <location>
        <begin position="37"/>
        <end position="57"/>
    </location>
</feature>
<keyword evidence="1" id="KW-0812">Transmembrane</keyword>
<accession>A0A6C0KRX0</accession>
<keyword evidence="1" id="KW-1133">Transmembrane helix</keyword>
<feature type="transmembrane region" description="Helical" evidence="1">
    <location>
        <begin position="105"/>
        <end position="125"/>
    </location>
</feature>
<evidence type="ECO:0000256" key="1">
    <source>
        <dbReference type="SAM" id="Phobius"/>
    </source>
</evidence>
<name>A0A6C0KRX0_9ZZZZ</name>
<feature type="transmembrane region" description="Helical" evidence="1">
    <location>
        <begin position="137"/>
        <end position="161"/>
    </location>
</feature>
<sequence length="165" mass="18227">MFDKEEYKKVINVPLSVIIASFVIIIITTGMTNKNGVSALIGGYTGLLLGIIFLIVLNIPSNNWLIFMPLIYVIIIVSLLLYYLYAYFGKISGGNISSYYNSFSVLSTIFIAAQMSIIFSAFMNNVKPGVFFSNKTFAILSLLAVINFLIVLTLGIVLNFYSTEG</sequence>
<keyword evidence="1" id="KW-0472">Membrane</keyword>
<feature type="transmembrane region" description="Helical" evidence="1">
    <location>
        <begin position="64"/>
        <end position="85"/>
    </location>
</feature>
<dbReference type="AlphaFoldDB" id="A0A6C0KRX0"/>
<feature type="transmembrane region" description="Helical" evidence="1">
    <location>
        <begin position="12"/>
        <end position="31"/>
    </location>
</feature>
<reference evidence="2" key="1">
    <citation type="journal article" date="2020" name="Nature">
        <title>Giant virus diversity and host interactions through global metagenomics.</title>
        <authorList>
            <person name="Schulz F."/>
            <person name="Roux S."/>
            <person name="Paez-Espino D."/>
            <person name="Jungbluth S."/>
            <person name="Walsh D.A."/>
            <person name="Denef V.J."/>
            <person name="McMahon K.D."/>
            <person name="Konstantinidis K.T."/>
            <person name="Eloe-Fadrosh E.A."/>
            <person name="Kyrpides N.C."/>
            <person name="Woyke T."/>
        </authorList>
    </citation>
    <scope>NUCLEOTIDE SEQUENCE</scope>
    <source>
        <strain evidence="2">GVMAG-S-3300013014-104</strain>
    </source>
</reference>
<protein>
    <submittedName>
        <fullName evidence="2">Uncharacterized protein</fullName>
    </submittedName>
</protein>
<proteinExistence type="predicted"/>
<evidence type="ECO:0000313" key="2">
    <source>
        <dbReference type="EMBL" id="QHU19164.1"/>
    </source>
</evidence>
<organism evidence="2">
    <name type="scientific">viral metagenome</name>
    <dbReference type="NCBI Taxonomy" id="1070528"/>
    <lineage>
        <taxon>unclassified sequences</taxon>
        <taxon>metagenomes</taxon>
        <taxon>organismal metagenomes</taxon>
    </lineage>
</organism>
<dbReference type="EMBL" id="MN740945">
    <property type="protein sequence ID" value="QHU19164.1"/>
    <property type="molecule type" value="Genomic_DNA"/>
</dbReference>